<organism evidence="13 14">
    <name type="scientific">Syncephalastrum racemosum</name>
    <name type="common">Filamentous fungus</name>
    <dbReference type="NCBI Taxonomy" id="13706"/>
    <lineage>
        <taxon>Eukaryota</taxon>
        <taxon>Fungi</taxon>
        <taxon>Fungi incertae sedis</taxon>
        <taxon>Mucoromycota</taxon>
        <taxon>Mucoromycotina</taxon>
        <taxon>Mucoromycetes</taxon>
        <taxon>Mucorales</taxon>
        <taxon>Syncephalastraceae</taxon>
        <taxon>Syncephalastrum</taxon>
    </lineage>
</organism>
<dbReference type="FunCoup" id="A0A1X2H8W6">
    <property type="interactions" value="1044"/>
</dbReference>
<sequence length="570" mass="65722">MEGYLVEQPAIISPDITLKNYQMIGINWLLMLYRKKISGILADEMGLGKTAQVISFLGRLYELGIKGPHLIIVPTSTMDNWLREFERFCPTLEIIGYHGTQSERFEMREDMLADDAEEFNVVVTTYNIATGQKEDRSFLRKLKCESVILDEGHMIRNCTSARYKHLMSLSAPFRLLLTGTPLQNNLQELISLLMFIMPDMLVAHEEDIRNLFKIKTISGDTSGKASQIQILSRQRVARAKKMMTPFVLRRRKVDVLKDLPKKVQVIDRNPMLPEQQKLYDLILRESKQSYEQAMQDKSKKQKGTGARLDRLKNIVIQLRKAADHPLLFRHIYDDATIRKMSKAIMKEERYWDAEEEYIFEDMSVMTDFELNNLCKEHKSISKFQFKDEEWMKAGKVERLKEILPAMKQKGNKVLLFSQFTSLLDILQPVMDTLDMRYLRLDGSTSMADRQVLIDQFNEDKDINVFLLSTKAGGFGINLTSANIVILYDMDFNPQNDRQAEDRAHRVGQTRDVTVIKLVAKDSIEEQILKMADIKLRLDKSVSGIEDDPNTVDEAKEAGKMQSLLKSVLLS</sequence>
<proteinExistence type="inferred from homology"/>
<dbReference type="EMBL" id="MCGN01000007">
    <property type="protein sequence ID" value="ORY94988.1"/>
    <property type="molecule type" value="Genomic_DNA"/>
</dbReference>
<dbReference type="GO" id="GO:0016787">
    <property type="term" value="F:hydrolase activity"/>
    <property type="evidence" value="ECO:0007669"/>
    <property type="project" value="UniProtKB-KW"/>
</dbReference>
<dbReference type="InterPro" id="IPR000330">
    <property type="entry name" value="SNF2_N"/>
</dbReference>
<dbReference type="SMART" id="SM00490">
    <property type="entry name" value="HELICc"/>
    <property type="match status" value="1"/>
</dbReference>
<keyword evidence="14" id="KW-1185">Reference proteome</keyword>
<evidence type="ECO:0000259" key="12">
    <source>
        <dbReference type="PROSITE" id="PS51194"/>
    </source>
</evidence>
<dbReference type="STRING" id="13706.A0A1X2H8W6"/>
<dbReference type="GO" id="GO:0005694">
    <property type="term" value="C:chromosome"/>
    <property type="evidence" value="ECO:0007669"/>
    <property type="project" value="UniProtKB-ARBA"/>
</dbReference>
<keyword evidence="5" id="KW-0378">Hydrolase</keyword>
<protein>
    <recommendedName>
        <fullName evidence="3">DNA helicase</fullName>
        <ecNumber evidence="3">3.6.4.12</ecNumber>
    </recommendedName>
</protein>
<dbReference type="Pfam" id="PF00271">
    <property type="entry name" value="Helicase_C"/>
    <property type="match status" value="1"/>
</dbReference>
<evidence type="ECO:0000256" key="5">
    <source>
        <dbReference type="ARBA" id="ARBA00022801"/>
    </source>
</evidence>
<dbReference type="GO" id="GO:0005634">
    <property type="term" value="C:nucleus"/>
    <property type="evidence" value="ECO:0007669"/>
    <property type="project" value="UniProtKB-SubCell"/>
</dbReference>
<evidence type="ECO:0000256" key="1">
    <source>
        <dbReference type="ARBA" id="ARBA00004123"/>
    </source>
</evidence>
<accession>A0A1X2H8W6</accession>
<dbReference type="EC" id="3.6.4.12" evidence="3"/>
<evidence type="ECO:0000313" key="13">
    <source>
        <dbReference type="EMBL" id="ORY94988.1"/>
    </source>
</evidence>
<keyword evidence="6" id="KW-0347">Helicase</keyword>
<comment type="similarity">
    <text evidence="2">Belongs to the SNF2/RAD54 helicase family.</text>
</comment>
<dbReference type="OMA" id="NKVMIRN"/>
<evidence type="ECO:0000256" key="6">
    <source>
        <dbReference type="ARBA" id="ARBA00022806"/>
    </source>
</evidence>
<evidence type="ECO:0000256" key="3">
    <source>
        <dbReference type="ARBA" id="ARBA00012551"/>
    </source>
</evidence>
<dbReference type="OrthoDB" id="448448at2759"/>
<dbReference type="GO" id="GO:0006325">
    <property type="term" value="P:chromatin organization"/>
    <property type="evidence" value="ECO:0007669"/>
    <property type="project" value="UniProtKB-KW"/>
</dbReference>
<keyword evidence="8" id="KW-0156">Chromatin regulator</keyword>
<dbReference type="InterPro" id="IPR001650">
    <property type="entry name" value="Helicase_C-like"/>
</dbReference>
<feature type="domain" description="Helicase ATP-binding" evidence="11">
    <location>
        <begin position="30"/>
        <end position="199"/>
    </location>
</feature>
<evidence type="ECO:0000256" key="10">
    <source>
        <dbReference type="ARBA" id="ARBA00023242"/>
    </source>
</evidence>
<dbReference type="SUPFAM" id="SSF52540">
    <property type="entry name" value="P-loop containing nucleoside triphosphate hydrolases"/>
    <property type="match status" value="2"/>
</dbReference>
<evidence type="ECO:0000256" key="4">
    <source>
        <dbReference type="ARBA" id="ARBA00022741"/>
    </source>
</evidence>
<dbReference type="Gene3D" id="3.40.50.300">
    <property type="entry name" value="P-loop containing nucleotide triphosphate hydrolases"/>
    <property type="match status" value="2"/>
</dbReference>
<gene>
    <name evidence="13" type="ORF">BCR43DRAFT_441989</name>
</gene>
<comment type="subcellular location">
    <subcellularLocation>
        <location evidence="1">Nucleus</location>
    </subcellularLocation>
</comment>
<dbReference type="Gene3D" id="3.40.50.10810">
    <property type="entry name" value="Tandem AAA-ATPase domain"/>
    <property type="match status" value="1"/>
</dbReference>
<evidence type="ECO:0000313" key="14">
    <source>
        <dbReference type="Proteomes" id="UP000242180"/>
    </source>
</evidence>
<evidence type="ECO:0000256" key="9">
    <source>
        <dbReference type="ARBA" id="ARBA00023125"/>
    </source>
</evidence>
<dbReference type="GO" id="GO:0005524">
    <property type="term" value="F:ATP binding"/>
    <property type="evidence" value="ECO:0007669"/>
    <property type="project" value="UniProtKB-KW"/>
</dbReference>
<reference evidence="13 14" key="1">
    <citation type="submission" date="2016-07" db="EMBL/GenBank/DDBJ databases">
        <title>Pervasive Adenine N6-methylation of Active Genes in Fungi.</title>
        <authorList>
            <consortium name="DOE Joint Genome Institute"/>
            <person name="Mondo S.J."/>
            <person name="Dannebaum R.O."/>
            <person name="Kuo R.C."/>
            <person name="Labutti K."/>
            <person name="Haridas S."/>
            <person name="Kuo A."/>
            <person name="Salamov A."/>
            <person name="Ahrendt S.R."/>
            <person name="Lipzen A."/>
            <person name="Sullivan W."/>
            <person name="Andreopoulos W.B."/>
            <person name="Clum A."/>
            <person name="Lindquist E."/>
            <person name="Daum C."/>
            <person name="Ramamoorthy G.K."/>
            <person name="Gryganskyi A."/>
            <person name="Culley D."/>
            <person name="Magnuson J.K."/>
            <person name="James T.Y."/>
            <person name="O'Malley M.A."/>
            <person name="Stajich J.E."/>
            <person name="Spatafora J.W."/>
            <person name="Visel A."/>
            <person name="Grigoriev I.V."/>
        </authorList>
    </citation>
    <scope>NUCLEOTIDE SEQUENCE [LARGE SCALE GENOMIC DNA]</scope>
    <source>
        <strain evidence="13 14">NRRL 2496</strain>
    </source>
</reference>
<dbReference type="CDD" id="cd18793">
    <property type="entry name" value="SF2_C_SNF"/>
    <property type="match status" value="1"/>
</dbReference>
<dbReference type="InParanoid" id="A0A1X2H8W6"/>
<keyword evidence="10" id="KW-0539">Nucleus</keyword>
<dbReference type="SMART" id="SM00487">
    <property type="entry name" value="DEXDc"/>
    <property type="match status" value="1"/>
</dbReference>
<keyword evidence="9" id="KW-0238">DNA-binding</keyword>
<evidence type="ECO:0000256" key="8">
    <source>
        <dbReference type="ARBA" id="ARBA00022853"/>
    </source>
</evidence>
<dbReference type="Pfam" id="PF00176">
    <property type="entry name" value="SNF2-rel_dom"/>
    <property type="match status" value="1"/>
</dbReference>
<name>A0A1X2H8W6_SYNRA</name>
<dbReference type="InterPro" id="IPR014001">
    <property type="entry name" value="Helicase_ATP-bd"/>
</dbReference>
<dbReference type="AlphaFoldDB" id="A0A1X2H8W6"/>
<feature type="domain" description="Helicase C-terminal" evidence="12">
    <location>
        <begin position="398"/>
        <end position="552"/>
    </location>
</feature>
<dbReference type="PROSITE" id="PS51194">
    <property type="entry name" value="HELICASE_CTER"/>
    <property type="match status" value="1"/>
</dbReference>
<dbReference type="PANTHER" id="PTHR10799">
    <property type="entry name" value="SNF2/RAD54 HELICASE FAMILY"/>
    <property type="match status" value="1"/>
</dbReference>
<dbReference type="GO" id="GO:0003678">
    <property type="term" value="F:DNA helicase activity"/>
    <property type="evidence" value="ECO:0007669"/>
    <property type="project" value="UniProtKB-EC"/>
</dbReference>
<keyword evidence="7" id="KW-0067">ATP-binding</keyword>
<evidence type="ECO:0000256" key="7">
    <source>
        <dbReference type="ARBA" id="ARBA00022840"/>
    </source>
</evidence>
<dbReference type="InterPro" id="IPR038718">
    <property type="entry name" value="SNF2-like_sf"/>
</dbReference>
<dbReference type="Proteomes" id="UP000242180">
    <property type="component" value="Unassembled WGS sequence"/>
</dbReference>
<dbReference type="InterPro" id="IPR027417">
    <property type="entry name" value="P-loop_NTPase"/>
</dbReference>
<dbReference type="GO" id="GO:0003677">
    <property type="term" value="F:DNA binding"/>
    <property type="evidence" value="ECO:0007669"/>
    <property type="project" value="UniProtKB-KW"/>
</dbReference>
<comment type="caution">
    <text evidence="13">The sequence shown here is derived from an EMBL/GenBank/DDBJ whole genome shotgun (WGS) entry which is preliminary data.</text>
</comment>
<dbReference type="FunFam" id="3.40.50.10810:FF:000014">
    <property type="entry name" value="SWI/SNF-related matrix-associated actin-dependent regulator of chromatin subfamily A containing DEAD/H box 1"/>
    <property type="match status" value="1"/>
</dbReference>
<dbReference type="PROSITE" id="PS51192">
    <property type="entry name" value="HELICASE_ATP_BIND_1"/>
    <property type="match status" value="1"/>
</dbReference>
<evidence type="ECO:0000259" key="11">
    <source>
        <dbReference type="PROSITE" id="PS51192"/>
    </source>
</evidence>
<dbReference type="InterPro" id="IPR049730">
    <property type="entry name" value="SNF2/RAD54-like_C"/>
</dbReference>
<keyword evidence="4" id="KW-0547">Nucleotide-binding</keyword>
<evidence type="ECO:0000256" key="2">
    <source>
        <dbReference type="ARBA" id="ARBA00007025"/>
    </source>
</evidence>